<dbReference type="InterPro" id="IPR016496">
    <property type="entry name" value="GTPase_HflX"/>
</dbReference>
<dbReference type="Gene3D" id="3.40.50.11060">
    <property type="entry name" value="GTPase HflX, N-terminal domain"/>
    <property type="match status" value="1"/>
</dbReference>
<keyword evidence="3" id="KW-0460">Magnesium</keyword>
<dbReference type="RefSeq" id="WP_390293149.1">
    <property type="nucleotide sequence ID" value="NZ_JBHSFU010000003.1"/>
</dbReference>
<dbReference type="PROSITE" id="PS51705">
    <property type="entry name" value="G_HFLX"/>
    <property type="match status" value="1"/>
</dbReference>
<gene>
    <name evidence="5 7" type="primary">hflX</name>
    <name evidence="7" type="ORF">ACFO3D_03140</name>
</gene>
<dbReference type="EMBL" id="JBHSFU010000003">
    <property type="protein sequence ID" value="MFC4557208.1"/>
    <property type="molecule type" value="Genomic_DNA"/>
</dbReference>
<comment type="function">
    <text evidence="5">GTPase that associates with the 50S ribosomal subunit and may have a role during protein synthesis or ribosome biogenesis.</text>
</comment>
<dbReference type="Proteomes" id="UP001595989">
    <property type="component" value="Unassembled WGS sequence"/>
</dbReference>
<evidence type="ECO:0000256" key="1">
    <source>
        <dbReference type="ARBA" id="ARBA00022723"/>
    </source>
</evidence>
<evidence type="ECO:0000313" key="7">
    <source>
        <dbReference type="EMBL" id="MFC4557208.1"/>
    </source>
</evidence>
<keyword evidence="5" id="KW-0963">Cytoplasm</keyword>
<protein>
    <recommendedName>
        <fullName evidence="5">GTPase HflX</fullName>
    </recommendedName>
    <alternativeName>
        <fullName evidence="5">GTP-binding protein HflX</fullName>
    </alternativeName>
</protein>
<evidence type="ECO:0000256" key="4">
    <source>
        <dbReference type="ARBA" id="ARBA00023134"/>
    </source>
</evidence>
<dbReference type="Gene3D" id="6.10.250.2860">
    <property type="match status" value="1"/>
</dbReference>
<dbReference type="PIRSF" id="PIRSF006809">
    <property type="entry name" value="GTP-binding_hflX_prd"/>
    <property type="match status" value="1"/>
</dbReference>
<dbReference type="InterPro" id="IPR042108">
    <property type="entry name" value="GTPase_HflX_N_sf"/>
</dbReference>
<dbReference type="Pfam" id="PF16360">
    <property type="entry name" value="GTP-bdg_M"/>
    <property type="match status" value="1"/>
</dbReference>
<dbReference type="InterPro" id="IPR032305">
    <property type="entry name" value="GTP-bd_M"/>
</dbReference>
<comment type="subunit">
    <text evidence="5">Monomer. Associates with the 50S ribosomal subunit.</text>
</comment>
<dbReference type="PRINTS" id="PR00326">
    <property type="entry name" value="GTP1OBG"/>
</dbReference>
<dbReference type="Gene3D" id="3.40.50.300">
    <property type="entry name" value="P-loop containing nucleotide triphosphate hydrolases"/>
    <property type="match status" value="1"/>
</dbReference>
<keyword evidence="1" id="KW-0479">Metal-binding</keyword>
<comment type="caution">
    <text evidence="7">The sequence shown here is derived from an EMBL/GenBank/DDBJ whole genome shotgun (WGS) entry which is preliminary data.</text>
</comment>
<evidence type="ECO:0000256" key="2">
    <source>
        <dbReference type="ARBA" id="ARBA00022741"/>
    </source>
</evidence>
<organism evidence="7 8">
    <name type="scientific">Virgibacillus kekensis</name>
    <dbReference type="NCBI Taxonomy" id="202261"/>
    <lineage>
        <taxon>Bacteria</taxon>
        <taxon>Bacillati</taxon>
        <taxon>Bacillota</taxon>
        <taxon>Bacilli</taxon>
        <taxon>Bacillales</taxon>
        <taxon>Bacillaceae</taxon>
        <taxon>Virgibacillus</taxon>
    </lineage>
</organism>
<dbReference type="SUPFAM" id="SSF52540">
    <property type="entry name" value="P-loop containing nucleoside triphosphate hydrolases"/>
    <property type="match status" value="1"/>
</dbReference>
<dbReference type="Pfam" id="PF13167">
    <property type="entry name" value="GTP-bdg_N"/>
    <property type="match status" value="1"/>
</dbReference>
<evidence type="ECO:0000259" key="6">
    <source>
        <dbReference type="PROSITE" id="PS51705"/>
    </source>
</evidence>
<proteinExistence type="inferred from homology"/>
<comment type="similarity">
    <text evidence="5">Belongs to the TRAFAC class OBG-HflX-like GTPase superfamily. HflX GTPase family.</text>
</comment>
<comment type="subcellular location">
    <subcellularLocation>
        <location evidence="5">Cytoplasm</location>
    </subcellularLocation>
    <text evidence="5">May associate with membranes.</text>
</comment>
<name>A0ABV9DFU8_9BACI</name>
<keyword evidence="4 5" id="KW-0342">GTP-binding</keyword>
<accession>A0ABV9DFU8</accession>
<feature type="domain" description="Hflx-type G" evidence="6">
    <location>
        <begin position="195"/>
        <end position="356"/>
    </location>
</feature>
<dbReference type="CDD" id="cd01878">
    <property type="entry name" value="HflX"/>
    <property type="match status" value="1"/>
</dbReference>
<keyword evidence="2 5" id="KW-0547">Nucleotide-binding</keyword>
<dbReference type="PANTHER" id="PTHR10229:SF0">
    <property type="entry name" value="GTP-BINDING PROTEIN 6-RELATED"/>
    <property type="match status" value="1"/>
</dbReference>
<keyword evidence="8" id="KW-1185">Reference proteome</keyword>
<dbReference type="PANTHER" id="PTHR10229">
    <property type="entry name" value="GTP-BINDING PROTEIN HFLX"/>
    <property type="match status" value="1"/>
</dbReference>
<dbReference type="InterPro" id="IPR006073">
    <property type="entry name" value="GTP-bd"/>
</dbReference>
<dbReference type="InterPro" id="IPR030394">
    <property type="entry name" value="G_HFLX_dom"/>
</dbReference>
<evidence type="ECO:0000256" key="3">
    <source>
        <dbReference type="ARBA" id="ARBA00022842"/>
    </source>
</evidence>
<sequence>MAERILIISVKQQNQNEERFESSLEELVSLCKTAGGSVEKIMTQNRQRVHPAFYIGEGKADEIRKVVEELDIDTVISNDELSAGQLRNLSDKFDVKVIDRSQLILDIFAQRAQTKEGKLQVELAQLEYLLPRLHGQGEAMSRLGAGIGTRGPGETKMETDQRHIRRRIYDIKRRLKQVVQQREQYRKRRKTNEVFQIAIVGYTNAGKSTLFNRLTNSSSLEENQLFATLDPLTREIHLPSGLHTLITDTVGFIQDLPTSLVASFRSTLEEVAEADFILHVVDASSPDFEQHQETVNDLLQDLDAHTIPTLTVYNKKDLINADFIAIHHPNILMSALDTESIHQLQLKIEAVLKDEWEWYKVKLSADQGKVLNQLAKQTIIEKRFFDETANEYVVKGYIRENHPLKSLLKEK</sequence>
<evidence type="ECO:0000256" key="5">
    <source>
        <dbReference type="HAMAP-Rule" id="MF_00900"/>
    </source>
</evidence>
<dbReference type="HAMAP" id="MF_00900">
    <property type="entry name" value="GTPase_HflX"/>
    <property type="match status" value="1"/>
</dbReference>
<dbReference type="InterPro" id="IPR025121">
    <property type="entry name" value="GTPase_HflX_N"/>
</dbReference>
<dbReference type="NCBIfam" id="TIGR03156">
    <property type="entry name" value="GTP_HflX"/>
    <property type="match status" value="1"/>
</dbReference>
<evidence type="ECO:0000313" key="8">
    <source>
        <dbReference type="Proteomes" id="UP001595989"/>
    </source>
</evidence>
<dbReference type="InterPro" id="IPR027417">
    <property type="entry name" value="P-loop_NTPase"/>
</dbReference>
<dbReference type="Pfam" id="PF01926">
    <property type="entry name" value="MMR_HSR1"/>
    <property type="match status" value="1"/>
</dbReference>
<reference evidence="8" key="1">
    <citation type="journal article" date="2019" name="Int. J. Syst. Evol. Microbiol.">
        <title>The Global Catalogue of Microorganisms (GCM) 10K type strain sequencing project: providing services to taxonomists for standard genome sequencing and annotation.</title>
        <authorList>
            <consortium name="The Broad Institute Genomics Platform"/>
            <consortium name="The Broad Institute Genome Sequencing Center for Infectious Disease"/>
            <person name="Wu L."/>
            <person name="Ma J."/>
        </authorList>
    </citation>
    <scope>NUCLEOTIDE SEQUENCE [LARGE SCALE GENOMIC DNA]</scope>
    <source>
        <strain evidence="8">CGMCC 4.7426</strain>
    </source>
</reference>